<accession>A0A7Y6A0S2</accession>
<dbReference type="Proteomes" id="UP000565724">
    <property type="component" value="Unassembled WGS sequence"/>
</dbReference>
<organism evidence="1 2">
    <name type="scientific">Cellulomonas humilata</name>
    <dbReference type="NCBI Taxonomy" id="144055"/>
    <lineage>
        <taxon>Bacteria</taxon>
        <taxon>Bacillati</taxon>
        <taxon>Actinomycetota</taxon>
        <taxon>Actinomycetes</taxon>
        <taxon>Micrococcales</taxon>
        <taxon>Cellulomonadaceae</taxon>
        <taxon>Cellulomonas</taxon>
    </lineage>
</organism>
<dbReference type="AlphaFoldDB" id="A0A7Y6A0S2"/>
<evidence type="ECO:0000313" key="2">
    <source>
        <dbReference type="Proteomes" id="UP000565724"/>
    </source>
</evidence>
<proteinExistence type="predicted"/>
<gene>
    <name evidence="1" type="ORF">HP550_09910</name>
</gene>
<comment type="caution">
    <text evidence="1">The sequence shown here is derived from an EMBL/GenBank/DDBJ whole genome shotgun (WGS) entry which is preliminary data.</text>
</comment>
<dbReference type="RefSeq" id="WP_175347513.1">
    <property type="nucleotide sequence ID" value="NZ_JABMCI010000062.1"/>
</dbReference>
<dbReference type="EMBL" id="JABMCI010000062">
    <property type="protein sequence ID" value="NUU17566.1"/>
    <property type="molecule type" value="Genomic_DNA"/>
</dbReference>
<dbReference type="SUPFAM" id="SSF53300">
    <property type="entry name" value="vWA-like"/>
    <property type="match status" value="1"/>
</dbReference>
<name>A0A7Y6A0S2_9CELL</name>
<protein>
    <recommendedName>
        <fullName evidence="3">VWA domain-containing protein</fullName>
    </recommendedName>
</protein>
<evidence type="ECO:0000313" key="1">
    <source>
        <dbReference type="EMBL" id="NUU17566.1"/>
    </source>
</evidence>
<keyword evidence="2" id="KW-1185">Reference proteome</keyword>
<evidence type="ECO:0008006" key="3">
    <source>
        <dbReference type="Google" id="ProtNLM"/>
    </source>
</evidence>
<sequence length="583" mass="60739">MTTQVLDDLAARWLAVWPDALAAWGRTSRMHAPVLHTEPCGMPSWAWYTTDDVEVHIDLTVVAERGIEDHALAVLAHEIGHHLLAPVDRLTSLKIAARVKVGLVDMDHLIGLVANLWCDLLINDRLQRRAGVDRASLAAAVGTPDADNVLGLLIGRTYEILWELPRGRLSGAGPASEEHAHLCARLVRAYARDPVGGAAGFARLLRGEIDPEWLRAPESTGSVGALGCGGDQGGAGGVPFGLASDPTLAAPATHPALDARVVGGTGGATPESATEGAVGGGGNGLEPAALHALLTALGSTTSAQQVAAAWYRERAAPHLVPFPVREGPTTSEQLLGGLDPWEVGDDLSTIDWSGTMAASPVVVPGMTTVQRAYLEDEQVKSRPRPVDLDLYLDSSGSMANPSVTAAPIALAGAVLALSALRSGARVQATTWSGSGQAIGTEGFTRDVDAVMAAVVAYIGGGTSFPLELLERTHLGADGKPPTTTGPTHIAVISDDGVSTMFRPEAGWRAGTMRTVGSDIATRALEAAGGGGSLVLRISPEGRHRIASMAGRYRAYAVQTDPDLVTFARDFSRATWGGGDHGRR</sequence>
<dbReference type="InterPro" id="IPR036465">
    <property type="entry name" value="vWFA_dom_sf"/>
</dbReference>
<reference evidence="1 2" key="1">
    <citation type="submission" date="2020-05" db="EMBL/GenBank/DDBJ databases">
        <title>Genome Sequencing of Type Strains.</title>
        <authorList>
            <person name="Lemaire J.F."/>
            <person name="Inderbitzin P."/>
            <person name="Gregorio O.A."/>
            <person name="Collins S.B."/>
            <person name="Wespe N."/>
            <person name="Knight-Connoni V."/>
        </authorList>
    </citation>
    <scope>NUCLEOTIDE SEQUENCE [LARGE SCALE GENOMIC DNA]</scope>
    <source>
        <strain evidence="1 2">ATCC 25174</strain>
    </source>
</reference>